<dbReference type="AlphaFoldDB" id="A0A6A2YQN6"/>
<keyword evidence="3 4" id="KW-0326">Glycosidase</keyword>
<dbReference type="InterPro" id="IPR005031">
    <property type="entry name" value="COQ10_START"/>
</dbReference>
<evidence type="ECO:0000313" key="8">
    <source>
        <dbReference type="Proteomes" id="UP000436088"/>
    </source>
</evidence>
<feature type="domain" description="Coenzyme Q-binding protein COQ10 START" evidence="6">
    <location>
        <begin position="85"/>
        <end position="181"/>
    </location>
</feature>
<feature type="region of interest" description="Disordered" evidence="5">
    <location>
        <begin position="253"/>
        <end position="275"/>
    </location>
</feature>
<dbReference type="InterPro" id="IPR012334">
    <property type="entry name" value="Pectin_lyas_fold"/>
</dbReference>
<dbReference type="InterPro" id="IPR023393">
    <property type="entry name" value="START-like_dom_sf"/>
</dbReference>
<protein>
    <submittedName>
        <fullName evidence="7">Glycogen synthase kinase-3-like protein MsK-3-like</fullName>
    </submittedName>
</protein>
<dbReference type="InterPro" id="IPR000743">
    <property type="entry name" value="Glyco_hydro_28"/>
</dbReference>
<evidence type="ECO:0000313" key="7">
    <source>
        <dbReference type="EMBL" id="KAE8681669.1"/>
    </source>
</evidence>
<proteinExistence type="inferred from homology"/>
<reference evidence="7" key="1">
    <citation type="submission" date="2019-09" db="EMBL/GenBank/DDBJ databases">
        <title>Draft genome information of white flower Hibiscus syriacus.</title>
        <authorList>
            <person name="Kim Y.-M."/>
        </authorList>
    </citation>
    <scope>NUCLEOTIDE SEQUENCE [LARGE SCALE GENOMIC DNA]</scope>
    <source>
        <strain evidence="7">YM2019G1</strain>
    </source>
</reference>
<keyword evidence="8" id="KW-1185">Reference proteome</keyword>
<comment type="similarity">
    <text evidence="1 4">Belongs to the glycosyl hydrolase 28 family.</text>
</comment>
<accession>A0A6A2YQN6</accession>
<evidence type="ECO:0000256" key="5">
    <source>
        <dbReference type="SAM" id="MobiDB-lite"/>
    </source>
</evidence>
<organism evidence="7 8">
    <name type="scientific">Hibiscus syriacus</name>
    <name type="common">Rose of Sharon</name>
    <dbReference type="NCBI Taxonomy" id="106335"/>
    <lineage>
        <taxon>Eukaryota</taxon>
        <taxon>Viridiplantae</taxon>
        <taxon>Streptophyta</taxon>
        <taxon>Embryophyta</taxon>
        <taxon>Tracheophyta</taxon>
        <taxon>Spermatophyta</taxon>
        <taxon>Magnoliopsida</taxon>
        <taxon>eudicotyledons</taxon>
        <taxon>Gunneridae</taxon>
        <taxon>Pentapetalae</taxon>
        <taxon>rosids</taxon>
        <taxon>malvids</taxon>
        <taxon>Malvales</taxon>
        <taxon>Malvaceae</taxon>
        <taxon>Malvoideae</taxon>
        <taxon>Hibiscus</taxon>
    </lineage>
</organism>
<comment type="caution">
    <text evidence="7">The sequence shown here is derived from an EMBL/GenBank/DDBJ whole genome shotgun (WGS) entry which is preliminary data.</text>
</comment>
<dbReference type="InterPro" id="IPR011050">
    <property type="entry name" value="Pectin_lyase_fold/virulence"/>
</dbReference>
<evidence type="ECO:0000256" key="2">
    <source>
        <dbReference type="ARBA" id="ARBA00022801"/>
    </source>
</evidence>
<dbReference type="PANTHER" id="PTHR33824:SF7">
    <property type="entry name" value="POLYKETIDE CYCLASE_DEHYDRASE AND LIPID TRANSPORT SUPERFAMILY PROTEIN"/>
    <property type="match status" value="1"/>
</dbReference>
<dbReference type="GO" id="GO:0004650">
    <property type="term" value="F:polygalacturonase activity"/>
    <property type="evidence" value="ECO:0007669"/>
    <property type="project" value="InterPro"/>
</dbReference>
<evidence type="ECO:0000256" key="4">
    <source>
        <dbReference type="RuleBase" id="RU361169"/>
    </source>
</evidence>
<dbReference type="SUPFAM" id="SSF51126">
    <property type="entry name" value="Pectin lyase-like"/>
    <property type="match status" value="1"/>
</dbReference>
<dbReference type="Pfam" id="PF03364">
    <property type="entry name" value="Polyketide_cyc"/>
    <property type="match status" value="1"/>
</dbReference>
<name>A0A6A2YQN6_HIBSY</name>
<dbReference type="Pfam" id="PF00295">
    <property type="entry name" value="Glyco_hydro_28"/>
    <property type="match status" value="1"/>
</dbReference>
<dbReference type="EMBL" id="VEPZ02001303">
    <property type="protein sequence ID" value="KAE8681669.1"/>
    <property type="molecule type" value="Genomic_DNA"/>
</dbReference>
<sequence length="559" mass="62825">MSSPAISLISSSTSLRLSHVFPAKRNAILYNAMSCGRVYPLKPLSLNRIFIRIPYGSFKKASFFTFSRPFSPVMEWQDCTARIEVDVPASVAYNCYSDREAIPNWMPFISSVKVLKDEPALSRWSLKYNAFGRDLEYSWLARNMQPIPNQKIHWRSLEGLPNRQAKNNTLTVSYEVPQLLIPVASVSMLAMKKNAVEANMYFNHFLKIYSKVVWIGLQHMLKAQVQHDNRLIFFFFSSRSTKNCGTPMRYNTKGIKSPFAPEPGPSNDGNADNSTGAFDSTIFTGPCQGGLVFQVDGTLMPPDGPDVWPENNNKRQWLVFYRMNGMSLQGSGLIDRRGQKWWDLPCKLHKAIRFFMRSNLTVQGLIVKGSPQFHFRFDGCKNVHVESLHITAPALSPNTDGIHIDNTNGAEIYNSVISNGDDCVSIGSGCYDVDIKNLTCGPWSWNQESDNNLSILLPCKGLHKPNVSCLRLRHTLQKIKGTYDIRSPPMHFACSDSVPCTNITLSDIELLPVKGDMVSDPFCWNVYGDIETLTIPPVSCLMEGIPRTILDNKDMGYCG</sequence>
<evidence type="ECO:0000256" key="3">
    <source>
        <dbReference type="ARBA" id="ARBA00023295"/>
    </source>
</evidence>
<dbReference type="GO" id="GO:0005975">
    <property type="term" value="P:carbohydrate metabolic process"/>
    <property type="evidence" value="ECO:0007669"/>
    <property type="project" value="InterPro"/>
</dbReference>
<dbReference type="PANTHER" id="PTHR33824">
    <property type="entry name" value="POLYKETIDE CYCLASE/DEHYDRASE AND LIPID TRANSPORT SUPERFAMILY PROTEIN"/>
    <property type="match status" value="1"/>
</dbReference>
<dbReference type="SUPFAM" id="SSF55961">
    <property type="entry name" value="Bet v1-like"/>
    <property type="match status" value="1"/>
</dbReference>
<gene>
    <name evidence="7" type="ORF">F3Y22_tig00111311pilonHSYRG00275</name>
</gene>
<dbReference type="Gene3D" id="2.160.20.10">
    <property type="entry name" value="Single-stranded right-handed beta-helix, Pectin lyase-like"/>
    <property type="match status" value="2"/>
</dbReference>
<dbReference type="GO" id="GO:0016301">
    <property type="term" value="F:kinase activity"/>
    <property type="evidence" value="ECO:0007669"/>
    <property type="project" value="UniProtKB-KW"/>
</dbReference>
<dbReference type="InterPro" id="IPR047137">
    <property type="entry name" value="ORF3"/>
</dbReference>
<evidence type="ECO:0000259" key="6">
    <source>
        <dbReference type="Pfam" id="PF03364"/>
    </source>
</evidence>
<keyword evidence="2 4" id="KW-0378">Hydrolase</keyword>
<dbReference type="Proteomes" id="UP000436088">
    <property type="component" value="Unassembled WGS sequence"/>
</dbReference>
<evidence type="ECO:0000256" key="1">
    <source>
        <dbReference type="ARBA" id="ARBA00008834"/>
    </source>
</evidence>
<dbReference type="Gene3D" id="3.30.530.20">
    <property type="match status" value="1"/>
</dbReference>